<evidence type="ECO:0000313" key="3">
    <source>
        <dbReference type="EMBL" id="CAI0460740.1"/>
    </source>
</evidence>
<reference evidence="3" key="1">
    <citation type="submission" date="2022-08" db="EMBL/GenBank/DDBJ databases">
        <authorList>
            <person name="Gutierrez-Valencia J."/>
        </authorList>
    </citation>
    <scope>NUCLEOTIDE SEQUENCE</scope>
</reference>
<dbReference type="SUPFAM" id="SSF48576">
    <property type="entry name" value="Terpenoid synthases"/>
    <property type="match status" value="1"/>
</dbReference>
<dbReference type="PANTHER" id="PTHR31225:SF113">
    <property type="entry name" value="TERPENE SYNTHASE 3-RELATED"/>
    <property type="match status" value="1"/>
</dbReference>
<evidence type="ECO:0000259" key="2">
    <source>
        <dbReference type="Pfam" id="PF03936"/>
    </source>
</evidence>
<dbReference type="PANTHER" id="PTHR31225">
    <property type="entry name" value="OS04G0344100 PROTEIN-RELATED"/>
    <property type="match status" value="1"/>
</dbReference>
<evidence type="ECO:0000256" key="1">
    <source>
        <dbReference type="ARBA" id="ARBA00022723"/>
    </source>
</evidence>
<dbReference type="GO" id="GO:0000287">
    <property type="term" value="F:magnesium ion binding"/>
    <property type="evidence" value="ECO:0007669"/>
    <property type="project" value="InterPro"/>
</dbReference>
<dbReference type="InterPro" id="IPR050148">
    <property type="entry name" value="Terpene_synthase-like"/>
</dbReference>
<dbReference type="InterPro" id="IPR005630">
    <property type="entry name" value="Terpene_synthase_metal-bd"/>
</dbReference>
<evidence type="ECO:0000313" key="4">
    <source>
        <dbReference type="Proteomes" id="UP001154282"/>
    </source>
</evidence>
<keyword evidence="1" id="KW-0479">Metal-binding</keyword>
<proteinExistence type="predicted"/>
<gene>
    <name evidence="3" type="ORF">LITE_LOCUS34608</name>
</gene>
<dbReference type="Gene3D" id="1.10.600.10">
    <property type="entry name" value="Farnesyl Diphosphate Synthase"/>
    <property type="match status" value="1"/>
</dbReference>
<dbReference type="EMBL" id="CAMGYJ010000008">
    <property type="protein sequence ID" value="CAI0460740.1"/>
    <property type="molecule type" value="Genomic_DNA"/>
</dbReference>
<organism evidence="3 4">
    <name type="scientific">Linum tenue</name>
    <dbReference type="NCBI Taxonomy" id="586396"/>
    <lineage>
        <taxon>Eukaryota</taxon>
        <taxon>Viridiplantae</taxon>
        <taxon>Streptophyta</taxon>
        <taxon>Embryophyta</taxon>
        <taxon>Tracheophyta</taxon>
        <taxon>Spermatophyta</taxon>
        <taxon>Magnoliopsida</taxon>
        <taxon>eudicotyledons</taxon>
        <taxon>Gunneridae</taxon>
        <taxon>Pentapetalae</taxon>
        <taxon>rosids</taxon>
        <taxon>fabids</taxon>
        <taxon>Malpighiales</taxon>
        <taxon>Linaceae</taxon>
        <taxon>Linum</taxon>
    </lineage>
</organism>
<dbReference type="Proteomes" id="UP001154282">
    <property type="component" value="Unassembled WGS sequence"/>
</dbReference>
<sequence length="233" mass="26446">MIRPHAQPYIWVPYLDYTPVGNYISKEGRGYCVEYLKLAVKKQAKAYLSEARWLARKVVPSVEEYRRVGVYSCGYPLLAVAALCGMAEDNKSPREVFEWLLADPAILVASSDLCRLMDDVVFHEFEQERKHVASSVECYVKQFEVGNAEARDAINEMIQEDWKKINKELLIIKPPSSAATSFSEFGPMKEVMSVFLGLARVMEVLYKDSDGYTHSTKDTKDVITSLLVTPMII</sequence>
<comment type="caution">
    <text evidence="3">The sequence shown here is derived from an EMBL/GenBank/DDBJ whole genome shotgun (WGS) entry which is preliminary data.</text>
</comment>
<dbReference type="GO" id="GO:0016114">
    <property type="term" value="P:terpenoid biosynthetic process"/>
    <property type="evidence" value="ECO:0007669"/>
    <property type="project" value="InterPro"/>
</dbReference>
<dbReference type="InterPro" id="IPR008949">
    <property type="entry name" value="Isoprenoid_synthase_dom_sf"/>
</dbReference>
<dbReference type="Pfam" id="PF03936">
    <property type="entry name" value="Terpene_synth_C"/>
    <property type="match status" value="1"/>
</dbReference>
<dbReference type="GO" id="GO:0010333">
    <property type="term" value="F:terpene synthase activity"/>
    <property type="evidence" value="ECO:0007669"/>
    <property type="project" value="InterPro"/>
</dbReference>
<keyword evidence="4" id="KW-1185">Reference proteome</keyword>
<protein>
    <recommendedName>
        <fullName evidence="2">Terpene synthase metal-binding domain-containing protein</fullName>
    </recommendedName>
</protein>
<accession>A0AAV0NQL5</accession>
<name>A0AAV0NQL5_9ROSI</name>
<feature type="domain" description="Terpene synthase metal-binding" evidence="2">
    <location>
        <begin position="22"/>
        <end position="164"/>
    </location>
</feature>
<dbReference type="AlphaFoldDB" id="A0AAV0NQL5"/>